<comment type="caution">
    <text evidence="1">The sequence shown here is derived from an EMBL/GenBank/DDBJ whole genome shotgun (WGS) entry which is preliminary data.</text>
</comment>
<evidence type="ECO:0000313" key="1">
    <source>
        <dbReference type="EMBL" id="OGL42901.1"/>
    </source>
</evidence>
<sequence length="74" mass="8561">MIGKSKKKDIVAVKQYVTDKKGHKVAAILDMNELSRIKELIEDLSDLKAIEDRISEVSEDYEAYSRKRKSRLHV</sequence>
<proteinExistence type="predicted"/>
<dbReference type="InterPro" id="IPR049537">
    <property type="entry name" value="RelB-like"/>
</dbReference>
<name>A0A1F7RN56_9BACT</name>
<dbReference type="Proteomes" id="UP000178797">
    <property type="component" value="Unassembled WGS sequence"/>
</dbReference>
<gene>
    <name evidence="1" type="ORF">A2W05_07600</name>
</gene>
<protein>
    <submittedName>
        <fullName evidence="1">Uncharacterized protein</fullName>
    </submittedName>
</protein>
<accession>A0A1F7RN56</accession>
<dbReference type="AlphaFoldDB" id="A0A1F7RN56"/>
<reference evidence="1 2" key="1">
    <citation type="journal article" date="2016" name="Nat. Commun.">
        <title>Thousands of microbial genomes shed light on interconnected biogeochemical processes in an aquifer system.</title>
        <authorList>
            <person name="Anantharaman K."/>
            <person name="Brown C.T."/>
            <person name="Hug L.A."/>
            <person name="Sharon I."/>
            <person name="Castelle C.J."/>
            <person name="Probst A.J."/>
            <person name="Thomas B.C."/>
            <person name="Singh A."/>
            <person name="Wilkins M.J."/>
            <person name="Karaoz U."/>
            <person name="Brodie E.L."/>
            <person name="Williams K.H."/>
            <person name="Hubbard S.S."/>
            <person name="Banfield J.F."/>
        </authorList>
    </citation>
    <scope>NUCLEOTIDE SEQUENCE [LARGE SCALE GENOMIC DNA]</scope>
</reference>
<dbReference type="EMBL" id="MGDE01000250">
    <property type="protein sequence ID" value="OGL42901.1"/>
    <property type="molecule type" value="Genomic_DNA"/>
</dbReference>
<dbReference type="Pfam" id="PF18506">
    <property type="entry name" value="RelB-like"/>
    <property type="match status" value="1"/>
</dbReference>
<evidence type="ECO:0000313" key="2">
    <source>
        <dbReference type="Proteomes" id="UP000178797"/>
    </source>
</evidence>
<organism evidence="1 2">
    <name type="scientific">Candidatus Schekmanbacteria bacterium RBG_16_38_10</name>
    <dbReference type="NCBI Taxonomy" id="1817879"/>
    <lineage>
        <taxon>Bacteria</taxon>
        <taxon>Candidatus Schekmaniibacteriota</taxon>
    </lineage>
</organism>